<dbReference type="Pfam" id="PF10152">
    <property type="entry name" value="CCDC53"/>
    <property type="match status" value="1"/>
</dbReference>
<evidence type="ECO:0000256" key="2">
    <source>
        <dbReference type="SAM" id="MobiDB-lite"/>
    </source>
</evidence>
<feature type="region of interest" description="Disordered" evidence="2">
    <location>
        <begin position="170"/>
        <end position="199"/>
    </location>
</feature>
<evidence type="ECO:0000313" key="4">
    <source>
        <dbReference type="Proteomes" id="UP001234178"/>
    </source>
</evidence>
<dbReference type="EMBL" id="JAOYFB010000004">
    <property type="protein sequence ID" value="KAK4014484.1"/>
    <property type="molecule type" value="Genomic_DNA"/>
</dbReference>
<feature type="compositionally biased region" description="Low complexity" evidence="2">
    <location>
        <begin position="176"/>
        <end position="188"/>
    </location>
</feature>
<dbReference type="InterPro" id="IPR019309">
    <property type="entry name" value="WASHC3"/>
</dbReference>
<sequence>MESKGLPFFGPSVEFSSVPPIETKRILSYFNHFVSNSVQLLNKFAVICDTKLLDLDFRLQDVEATLAILEAKLASIPSLESTAVPSLPPLAPTTNIYTPSSTPSTVIIPIPPPVSSAVHENVSDVHQTAVAPSSNPEILRFVKMLSFGVPLMAVEQKMRAEGYDPSLLNSARTDAAKAPAPARSNHSSSDNEESNSDEY</sequence>
<evidence type="ECO:0000313" key="3">
    <source>
        <dbReference type="EMBL" id="KAK4014484.1"/>
    </source>
</evidence>
<dbReference type="PANTHER" id="PTHR13015:SF0">
    <property type="entry name" value="WASH COMPLEX SUBUNIT 3"/>
    <property type="match status" value="1"/>
</dbReference>
<proteinExistence type="inferred from homology"/>
<evidence type="ECO:0000256" key="1">
    <source>
        <dbReference type="ARBA" id="ARBA00006290"/>
    </source>
</evidence>
<dbReference type="PANTHER" id="PTHR13015">
    <property type="entry name" value="PROTEIN AD-016-RELATED"/>
    <property type="match status" value="1"/>
</dbReference>
<reference evidence="3 4" key="1">
    <citation type="journal article" date="2023" name="Nucleic Acids Res.">
        <title>The hologenome of Daphnia magna reveals possible DNA methylation and microbiome-mediated evolution of the host genome.</title>
        <authorList>
            <person name="Chaturvedi A."/>
            <person name="Li X."/>
            <person name="Dhandapani V."/>
            <person name="Marshall H."/>
            <person name="Kissane S."/>
            <person name="Cuenca-Cambronero M."/>
            <person name="Asole G."/>
            <person name="Calvet F."/>
            <person name="Ruiz-Romero M."/>
            <person name="Marangio P."/>
            <person name="Guigo R."/>
            <person name="Rago D."/>
            <person name="Mirbahai L."/>
            <person name="Eastwood N."/>
            <person name="Colbourne J.K."/>
            <person name="Zhou J."/>
            <person name="Mallon E."/>
            <person name="Orsini L."/>
        </authorList>
    </citation>
    <scope>NUCLEOTIDE SEQUENCE [LARGE SCALE GENOMIC DNA]</scope>
    <source>
        <strain evidence="3">LRV0_1</strain>
    </source>
</reference>
<gene>
    <name evidence="3" type="ORF">OUZ56_027007</name>
</gene>
<dbReference type="Gene3D" id="1.20.5.110">
    <property type="match status" value="1"/>
</dbReference>
<protein>
    <recommendedName>
        <fullName evidence="5">WASH complex subunit CCDC53</fullName>
    </recommendedName>
</protein>
<dbReference type="Proteomes" id="UP001234178">
    <property type="component" value="Unassembled WGS sequence"/>
</dbReference>
<feature type="compositionally biased region" description="Acidic residues" evidence="2">
    <location>
        <begin position="190"/>
        <end position="199"/>
    </location>
</feature>
<accession>A0ABQ9ZPT7</accession>
<keyword evidence="4" id="KW-1185">Reference proteome</keyword>
<comment type="caution">
    <text evidence="3">The sequence shown here is derived from an EMBL/GenBank/DDBJ whole genome shotgun (WGS) entry which is preliminary data.</text>
</comment>
<name>A0ABQ9ZPT7_9CRUS</name>
<organism evidence="3 4">
    <name type="scientific">Daphnia magna</name>
    <dbReference type="NCBI Taxonomy" id="35525"/>
    <lineage>
        <taxon>Eukaryota</taxon>
        <taxon>Metazoa</taxon>
        <taxon>Ecdysozoa</taxon>
        <taxon>Arthropoda</taxon>
        <taxon>Crustacea</taxon>
        <taxon>Branchiopoda</taxon>
        <taxon>Diplostraca</taxon>
        <taxon>Cladocera</taxon>
        <taxon>Anomopoda</taxon>
        <taxon>Daphniidae</taxon>
        <taxon>Daphnia</taxon>
    </lineage>
</organism>
<evidence type="ECO:0008006" key="5">
    <source>
        <dbReference type="Google" id="ProtNLM"/>
    </source>
</evidence>
<comment type="similarity">
    <text evidence="1">Belongs to the CCDC53 family.</text>
</comment>